<dbReference type="Gene3D" id="1.10.10.2840">
    <property type="entry name" value="PucR C-terminal helix-turn-helix domain"/>
    <property type="match status" value="1"/>
</dbReference>
<dbReference type="Pfam" id="PF13556">
    <property type="entry name" value="HTH_30"/>
    <property type="match status" value="1"/>
</dbReference>
<dbReference type="Pfam" id="PF14361">
    <property type="entry name" value="RsbRD_N"/>
    <property type="match status" value="1"/>
</dbReference>
<name>A0ABP8Z102_9ACTN</name>
<organism evidence="5 6">
    <name type="scientific">Nocardioides endophyticus</name>
    <dbReference type="NCBI Taxonomy" id="1353775"/>
    <lineage>
        <taxon>Bacteria</taxon>
        <taxon>Bacillati</taxon>
        <taxon>Actinomycetota</taxon>
        <taxon>Actinomycetes</taxon>
        <taxon>Propionibacteriales</taxon>
        <taxon>Nocardioidaceae</taxon>
        <taxon>Nocardioides</taxon>
    </lineage>
</organism>
<reference evidence="6" key="1">
    <citation type="journal article" date="2019" name="Int. J. Syst. Evol. Microbiol.">
        <title>The Global Catalogue of Microorganisms (GCM) 10K type strain sequencing project: providing services to taxonomists for standard genome sequencing and annotation.</title>
        <authorList>
            <consortium name="The Broad Institute Genomics Platform"/>
            <consortium name="The Broad Institute Genome Sequencing Center for Infectious Disease"/>
            <person name="Wu L."/>
            <person name="Ma J."/>
        </authorList>
    </citation>
    <scope>NUCLEOTIDE SEQUENCE [LARGE SCALE GENOMIC DNA]</scope>
    <source>
        <strain evidence="6">JCM 18532</strain>
    </source>
</reference>
<dbReference type="RefSeq" id="WP_345527631.1">
    <property type="nucleotide sequence ID" value="NZ_BAABKN010000019.1"/>
</dbReference>
<dbReference type="PANTHER" id="PTHR33744:SF1">
    <property type="entry name" value="DNA-BINDING TRANSCRIPTIONAL ACTIVATOR ADER"/>
    <property type="match status" value="1"/>
</dbReference>
<comment type="caution">
    <text evidence="5">The sequence shown here is derived from an EMBL/GenBank/DDBJ whole genome shotgun (WGS) entry which is preliminary data.</text>
</comment>
<gene>
    <name evidence="5" type="ORF">GCM10023350_30070</name>
</gene>
<dbReference type="InterPro" id="IPR051448">
    <property type="entry name" value="CdaR-like_regulators"/>
</dbReference>
<dbReference type="InterPro" id="IPR025736">
    <property type="entry name" value="PucR_C-HTH_dom"/>
</dbReference>
<evidence type="ECO:0000259" key="2">
    <source>
        <dbReference type="Pfam" id="PF13556"/>
    </source>
</evidence>
<comment type="similarity">
    <text evidence="1">Belongs to the CdaR family.</text>
</comment>
<proteinExistence type="inferred from homology"/>
<keyword evidence="6" id="KW-1185">Reference proteome</keyword>
<feature type="domain" description="RsbT co-antagonist protein RsbRD N-terminal" evidence="3">
    <location>
        <begin position="23"/>
        <end position="163"/>
    </location>
</feature>
<evidence type="ECO:0000259" key="3">
    <source>
        <dbReference type="Pfam" id="PF14361"/>
    </source>
</evidence>
<dbReference type="PANTHER" id="PTHR33744">
    <property type="entry name" value="CARBOHYDRATE DIACID REGULATOR"/>
    <property type="match status" value="1"/>
</dbReference>
<accession>A0ABP8Z102</accession>
<feature type="domain" description="PucR C-terminal helix-turn-helix" evidence="2">
    <location>
        <begin position="351"/>
        <end position="407"/>
    </location>
</feature>
<dbReference type="InterPro" id="IPR042070">
    <property type="entry name" value="PucR_C-HTH_sf"/>
</dbReference>
<protein>
    <submittedName>
        <fullName evidence="5">Helix-turn-helix domain-containing protein</fullName>
    </submittedName>
</protein>
<feature type="domain" description="CdaR GGDEF-like" evidence="4">
    <location>
        <begin position="180"/>
        <end position="298"/>
    </location>
</feature>
<evidence type="ECO:0000313" key="6">
    <source>
        <dbReference type="Proteomes" id="UP001499882"/>
    </source>
</evidence>
<dbReference type="Pfam" id="PF17853">
    <property type="entry name" value="GGDEF_2"/>
    <property type="match status" value="1"/>
</dbReference>
<evidence type="ECO:0000313" key="5">
    <source>
        <dbReference type="EMBL" id="GAA4743349.1"/>
    </source>
</evidence>
<dbReference type="InterPro" id="IPR025751">
    <property type="entry name" value="RsbRD_N_dom"/>
</dbReference>
<dbReference type="Proteomes" id="UP001499882">
    <property type="component" value="Unassembled WGS sequence"/>
</dbReference>
<evidence type="ECO:0000256" key="1">
    <source>
        <dbReference type="ARBA" id="ARBA00006754"/>
    </source>
</evidence>
<dbReference type="InterPro" id="IPR041522">
    <property type="entry name" value="CdaR_GGDEF"/>
</dbReference>
<sequence length="422" mass="46677">MDEAAVTAQRMLLGEKMADEFPKLAHKLQSSMLEQIPELAVDSVVVEMLGTSIRSNLETIAQVLRNVVDVESVVAPIGAREYAERLAQRGVSLIALLRAYRLGQRILMDWSFSKLDETVDPDVALASYHAFSGLIYRYVDSISEQVVAEYQREHERWIAHRSNVVAEILDQLLAGHPVDVDKAEVVLDHGLRQTHLGVLVWTDAPTPEVLDPARLERAVARLNRSMNGSGAVLFWPKDRVTGWAWLVVDSDEELPDLAQFDTALMETEPHVRVALGTPAVGLEGFRATHLEARRAQQVALVAGGRAPRIVSYGDSGVRFTSLLVDDLEAARRFVGGALGGLAEDTVSAERLRQTALVFLEMKGSHTTTAQRLHLHKNSVKYRLKRAAEKRGRPVDEERLDLELALIACRWLGPAVLSDPADS</sequence>
<evidence type="ECO:0000259" key="4">
    <source>
        <dbReference type="Pfam" id="PF17853"/>
    </source>
</evidence>
<dbReference type="EMBL" id="BAABKN010000019">
    <property type="protein sequence ID" value="GAA4743349.1"/>
    <property type="molecule type" value="Genomic_DNA"/>
</dbReference>